<dbReference type="InterPro" id="IPR001910">
    <property type="entry name" value="Inosine/uridine_hydrolase_dom"/>
</dbReference>
<proteinExistence type="predicted"/>
<keyword evidence="2" id="KW-0326">Glycosidase</keyword>
<feature type="domain" description="Inosine/uridine-preferring nucleoside hydrolase" evidence="4">
    <location>
        <begin position="44"/>
        <end position="321"/>
    </location>
</feature>
<keyword evidence="6" id="KW-1185">Reference proteome</keyword>
<organism evidence="5 6">
    <name type="scientific">Acidisarcina polymorpha</name>
    <dbReference type="NCBI Taxonomy" id="2211140"/>
    <lineage>
        <taxon>Bacteria</taxon>
        <taxon>Pseudomonadati</taxon>
        <taxon>Acidobacteriota</taxon>
        <taxon>Terriglobia</taxon>
        <taxon>Terriglobales</taxon>
        <taxon>Acidobacteriaceae</taxon>
        <taxon>Acidisarcina</taxon>
    </lineage>
</organism>
<dbReference type="SUPFAM" id="SSF53590">
    <property type="entry name" value="Nucleoside hydrolase"/>
    <property type="match status" value="1"/>
</dbReference>
<dbReference type="PANTHER" id="PTHR12304:SF4">
    <property type="entry name" value="URIDINE NUCLEOSIDASE"/>
    <property type="match status" value="1"/>
</dbReference>
<dbReference type="KEGG" id="abas:ACPOL_4676"/>
<dbReference type="AlphaFoldDB" id="A0A2Z5G5W8"/>
<reference evidence="5 6" key="1">
    <citation type="journal article" date="2018" name="Front. Microbiol.">
        <title>Hydrolytic Capabilities as a Key to Environmental Success: Chitinolytic and Cellulolytic Acidobacteria From Acidic Sub-arctic Soils and Boreal Peatlands.</title>
        <authorList>
            <person name="Belova S.E."/>
            <person name="Ravin N.V."/>
            <person name="Pankratov T.A."/>
            <person name="Rakitin A.L."/>
            <person name="Ivanova A.A."/>
            <person name="Beletsky A.V."/>
            <person name="Mardanov A.V."/>
            <person name="Sinninghe Damste J.S."/>
            <person name="Dedysh S.N."/>
        </authorList>
    </citation>
    <scope>NUCLEOTIDE SEQUENCE [LARGE SCALE GENOMIC DNA]</scope>
    <source>
        <strain evidence="5 6">SBC82</strain>
    </source>
</reference>
<feature type="chain" id="PRO_5016247257" evidence="3">
    <location>
        <begin position="28"/>
        <end position="337"/>
    </location>
</feature>
<evidence type="ECO:0000259" key="4">
    <source>
        <dbReference type="Pfam" id="PF01156"/>
    </source>
</evidence>
<evidence type="ECO:0000256" key="1">
    <source>
        <dbReference type="ARBA" id="ARBA00022801"/>
    </source>
</evidence>
<evidence type="ECO:0000256" key="3">
    <source>
        <dbReference type="SAM" id="SignalP"/>
    </source>
</evidence>
<evidence type="ECO:0000256" key="2">
    <source>
        <dbReference type="ARBA" id="ARBA00023295"/>
    </source>
</evidence>
<gene>
    <name evidence="5" type="ORF">ACPOL_4676</name>
</gene>
<dbReference type="InterPro" id="IPR023186">
    <property type="entry name" value="IUNH"/>
</dbReference>
<evidence type="ECO:0000313" key="6">
    <source>
        <dbReference type="Proteomes" id="UP000253606"/>
    </source>
</evidence>
<dbReference type="Proteomes" id="UP000253606">
    <property type="component" value="Chromosome"/>
</dbReference>
<protein>
    <submittedName>
        <fullName evidence="5">Inosine-uridine preferring nucleoside hydrolase</fullName>
    </submittedName>
</protein>
<dbReference type="Pfam" id="PF01156">
    <property type="entry name" value="IU_nuc_hydro"/>
    <property type="match status" value="1"/>
</dbReference>
<name>A0A2Z5G5W8_9BACT</name>
<sequence>MRLISCASQALGIILPLLFLLTTGAAAQASKETIHAPAGHGEPVIFDTDIGDDIDDVLALGLVISSRELHLVGVTTAWGDTALRARMVDRLFLECGLNGVPVLKGPEKHHSGEAAFSQSGWAKRGPAHTHDDAVQFLLTQAQLHPNEITLISVGPMSNLGAAIDRDPVTFKQFKRIVLMGGSVRRGYGDFGYTNSHHIDAEYNIAMDPESAAKVFRSGVPLYVMPVDSTQIKLGELQRELLFTHSTPLTDALTLNYQQWSHTTKQQTPTMYDAMAVAFAIDPKLCPVTPLHLIVDAKGFTRETAGPPNAQVCLDSDSDQFFRFYIPRLLGSQNEGQP</sequence>
<dbReference type="InterPro" id="IPR036452">
    <property type="entry name" value="Ribo_hydro-like"/>
</dbReference>
<evidence type="ECO:0000313" key="5">
    <source>
        <dbReference type="EMBL" id="AXC13946.1"/>
    </source>
</evidence>
<keyword evidence="1 5" id="KW-0378">Hydrolase</keyword>
<dbReference type="GO" id="GO:0006152">
    <property type="term" value="P:purine nucleoside catabolic process"/>
    <property type="evidence" value="ECO:0007669"/>
    <property type="project" value="TreeGrafter"/>
</dbReference>
<accession>A0A2Z5G5W8</accession>
<dbReference type="RefSeq" id="WP_161557489.1">
    <property type="nucleotide sequence ID" value="NZ_CP030840.1"/>
</dbReference>
<feature type="signal peptide" evidence="3">
    <location>
        <begin position="1"/>
        <end position="27"/>
    </location>
</feature>
<dbReference type="GO" id="GO:0008477">
    <property type="term" value="F:purine nucleosidase activity"/>
    <property type="evidence" value="ECO:0007669"/>
    <property type="project" value="TreeGrafter"/>
</dbReference>
<dbReference type="GO" id="GO:0005829">
    <property type="term" value="C:cytosol"/>
    <property type="evidence" value="ECO:0007669"/>
    <property type="project" value="TreeGrafter"/>
</dbReference>
<dbReference type="PANTHER" id="PTHR12304">
    <property type="entry name" value="INOSINE-URIDINE PREFERRING NUCLEOSIDE HYDROLASE"/>
    <property type="match status" value="1"/>
</dbReference>
<keyword evidence="3" id="KW-0732">Signal</keyword>
<dbReference type="EMBL" id="CP030840">
    <property type="protein sequence ID" value="AXC13946.1"/>
    <property type="molecule type" value="Genomic_DNA"/>
</dbReference>
<dbReference type="Gene3D" id="3.90.245.10">
    <property type="entry name" value="Ribonucleoside hydrolase-like"/>
    <property type="match status" value="1"/>
</dbReference>